<proteinExistence type="predicted"/>
<evidence type="ECO:0000313" key="2">
    <source>
        <dbReference type="EMBL" id="KAF1985869.1"/>
    </source>
</evidence>
<evidence type="ECO:0008006" key="4">
    <source>
        <dbReference type="Google" id="ProtNLM"/>
    </source>
</evidence>
<accession>A0A6G1GYP0</accession>
<dbReference type="PANTHER" id="PTHR15837">
    <property type="entry name" value="RAN GUANINE NUCLEOTIDE RELEASE FACTOR"/>
    <property type="match status" value="1"/>
</dbReference>
<reference evidence="2" key="1">
    <citation type="journal article" date="2020" name="Stud. Mycol.">
        <title>101 Dothideomycetes genomes: a test case for predicting lifestyles and emergence of pathogens.</title>
        <authorList>
            <person name="Haridas S."/>
            <person name="Albert R."/>
            <person name="Binder M."/>
            <person name="Bloem J."/>
            <person name="Labutti K."/>
            <person name="Salamov A."/>
            <person name="Andreopoulos B."/>
            <person name="Baker S."/>
            <person name="Barry K."/>
            <person name="Bills G."/>
            <person name="Bluhm B."/>
            <person name="Cannon C."/>
            <person name="Castanera R."/>
            <person name="Culley D."/>
            <person name="Daum C."/>
            <person name="Ezra D."/>
            <person name="Gonzalez J."/>
            <person name="Henrissat B."/>
            <person name="Kuo A."/>
            <person name="Liang C."/>
            <person name="Lipzen A."/>
            <person name="Lutzoni F."/>
            <person name="Magnuson J."/>
            <person name="Mondo S."/>
            <person name="Nolan M."/>
            <person name="Ohm R."/>
            <person name="Pangilinan J."/>
            <person name="Park H.-J."/>
            <person name="Ramirez L."/>
            <person name="Alfaro M."/>
            <person name="Sun H."/>
            <person name="Tritt A."/>
            <person name="Yoshinaga Y."/>
            <person name="Zwiers L.-H."/>
            <person name="Turgeon B."/>
            <person name="Goodwin S."/>
            <person name="Spatafora J."/>
            <person name="Crous P."/>
            <person name="Grigoriev I."/>
        </authorList>
    </citation>
    <scope>NUCLEOTIDE SEQUENCE</scope>
    <source>
        <strain evidence="2">CBS 113979</strain>
    </source>
</reference>
<dbReference type="GO" id="GO:0031267">
    <property type="term" value="F:small GTPase binding"/>
    <property type="evidence" value="ECO:0007669"/>
    <property type="project" value="TreeGrafter"/>
</dbReference>
<evidence type="ECO:0000256" key="1">
    <source>
        <dbReference type="SAM" id="MobiDB-lite"/>
    </source>
</evidence>
<dbReference type="GO" id="GO:0006606">
    <property type="term" value="P:protein import into nucleus"/>
    <property type="evidence" value="ECO:0007669"/>
    <property type="project" value="TreeGrafter"/>
</dbReference>
<dbReference type="Gene3D" id="3.40.50.1010">
    <property type="entry name" value="5'-nuclease"/>
    <property type="match status" value="1"/>
</dbReference>
<organism evidence="2 3">
    <name type="scientific">Aulographum hederae CBS 113979</name>
    <dbReference type="NCBI Taxonomy" id="1176131"/>
    <lineage>
        <taxon>Eukaryota</taxon>
        <taxon>Fungi</taxon>
        <taxon>Dikarya</taxon>
        <taxon>Ascomycota</taxon>
        <taxon>Pezizomycotina</taxon>
        <taxon>Dothideomycetes</taxon>
        <taxon>Pleosporomycetidae</taxon>
        <taxon>Aulographales</taxon>
        <taxon>Aulographaceae</taxon>
    </lineage>
</organism>
<dbReference type="Proteomes" id="UP000800041">
    <property type="component" value="Unassembled WGS sequence"/>
</dbReference>
<dbReference type="GO" id="GO:0005634">
    <property type="term" value="C:nucleus"/>
    <property type="evidence" value="ECO:0007669"/>
    <property type="project" value="TreeGrafter"/>
</dbReference>
<dbReference type="AlphaFoldDB" id="A0A6G1GYP0"/>
<feature type="non-terminal residue" evidence="2">
    <location>
        <position position="227"/>
    </location>
</feature>
<sequence>VHVFIDFSNIAVGFRHQLDHVRINNPAKYGSVLSEHLDFSSLAFILEHFRNVSKRVLVGSCPPMLEAFEVAKALSYELNILEKVHKVRELTDRQKYFQSRGGRRNRLTGSGYDTGRSSDEATGLKHGQAKWVEQGVDEILHLKMSLSILDAAYPGTMVLATGDGAQSEYSGGFLQMVERALEFGWNVELVTWQRNTSEQYRGPFLKKWSHRFKIIYLDPYLDFLLDI</sequence>
<feature type="region of interest" description="Disordered" evidence="1">
    <location>
        <begin position="99"/>
        <end position="121"/>
    </location>
</feature>
<keyword evidence="3" id="KW-1185">Reference proteome</keyword>
<dbReference type="CDD" id="cd18724">
    <property type="entry name" value="PIN_LabA-like"/>
    <property type="match status" value="1"/>
</dbReference>
<dbReference type="OrthoDB" id="5590473at2759"/>
<dbReference type="PANTHER" id="PTHR15837:SF5">
    <property type="entry name" value="NYN DOMAIN-CONTAINING PROTEIN"/>
    <property type="match status" value="1"/>
</dbReference>
<dbReference type="EMBL" id="ML977160">
    <property type="protein sequence ID" value="KAF1985869.1"/>
    <property type="molecule type" value="Genomic_DNA"/>
</dbReference>
<name>A0A6G1GYP0_9PEZI</name>
<dbReference type="GO" id="GO:0005085">
    <property type="term" value="F:guanyl-nucleotide exchange factor activity"/>
    <property type="evidence" value="ECO:0007669"/>
    <property type="project" value="TreeGrafter"/>
</dbReference>
<feature type="non-terminal residue" evidence="2">
    <location>
        <position position="1"/>
    </location>
</feature>
<evidence type="ECO:0000313" key="3">
    <source>
        <dbReference type="Proteomes" id="UP000800041"/>
    </source>
</evidence>
<dbReference type="InterPro" id="IPR007681">
    <property type="entry name" value="Mog1"/>
</dbReference>
<gene>
    <name evidence="2" type="ORF">K402DRAFT_297234</name>
</gene>
<protein>
    <recommendedName>
        <fullName evidence="4">NYN domain-containing protein</fullName>
    </recommendedName>
</protein>